<dbReference type="InterPro" id="IPR019127">
    <property type="entry name" value="Exosortase"/>
</dbReference>
<evidence type="ECO:0000256" key="4">
    <source>
        <dbReference type="ARBA" id="ARBA00022692"/>
    </source>
</evidence>
<sequence>MTAAAITPLPRPTPRATRRRLGTVAAEIGVAVGICLVGYYYAADWFRTQEAALAVRVLRWLGFDDVSAVIPQSILIYRGPDDVLQGIVTTSCSSILTVVGLTALTAVVLRSRGLHAVGGLLVALVAVVAANCVRLVLSTLAGYAWGGPAMTLFHDWVGTIWALASTLAGFLLMVCLTLPAAERAEQDVAGRHTARRPDAWARPGLGYRVAEVEQRAAERRRHRFSPTAFFYRRVLPRRVAARLAARREAGRIDYRIGHLTSAQRVATVQRLAGEGLGVHTASLLAVATYDTDIDVLDALADAVAARQWEPVVSHRVASLRLWARGWLLARRQFSAGNSSTTLIEAPRPAPPAPGRLPGRGDRATPRSFARAVPSVPAVPTRADLVRPHRQDPR</sequence>
<evidence type="ECO:0000256" key="9">
    <source>
        <dbReference type="SAM" id="Phobius"/>
    </source>
</evidence>
<evidence type="ECO:0000256" key="1">
    <source>
        <dbReference type="ARBA" id="ARBA00004651"/>
    </source>
</evidence>
<evidence type="ECO:0000256" key="5">
    <source>
        <dbReference type="ARBA" id="ARBA00022801"/>
    </source>
</evidence>
<proteinExistence type="predicted"/>
<keyword evidence="7 9" id="KW-0472">Membrane</keyword>
<dbReference type="InterPro" id="IPR026392">
    <property type="entry name" value="Exo/Archaeosortase_dom"/>
</dbReference>
<evidence type="ECO:0000256" key="8">
    <source>
        <dbReference type="SAM" id="MobiDB-lite"/>
    </source>
</evidence>
<feature type="region of interest" description="Disordered" evidence="8">
    <location>
        <begin position="338"/>
        <end position="393"/>
    </location>
</feature>
<dbReference type="RefSeq" id="WP_336402689.1">
    <property type="nucleotide sequence ID" value="NZ_JBAPLU010000002.1"/>
</dbReference>
<name>A0ABU8DR79_9ACTN</name>
<evidence type="ECO:0000313" key="11">
    <source>
        <dbReference type="Proteomes" id="UP001361570"/>
    </source>
</evidence>
<reference evidence="10 11" key="1">
    <citation type="submission" date="2024-03" db="EMBL/GenBank/DDBJ databases">
        <title>Draft genome sequence of Klenkia sp. LSe6-5.</title>
        <authorList>
            <person name="Duangmal K."/>
            <person name="Chantavorakit T."/>
        </authorList>
    </citation>
    <scope>NUCLEOTIDE SEQUENCE [LARGE SCALE GENOMIC DNA]</scope>
    <source>
        <strain evidence="10 11">LSe6-5</strain>
    </source>
</reference>
<dbReference type="Pfam" id="PF09721">
    <property type="entry name" value="Exosortase_EpsH"/>
    <property type="match status" value="1"/>
</dbReference>
<evidence type="ECO:0000256" key="7">
    <source>
        <dbReference type="ARBA" id="ARBA00023136"/>
    </source>
</evidence>
<comment type="caution">
    <text evidence="10">The sequence shown here is derived from an EMBL/GenBank/DDBJ whole genome shotgun (WGS) entry which is preliminary data.</text>
</comment>
<keyword evidence="11" id="KW-1185">Reference proteome</keyword>
<comment type="subcellular location">
    <subcellularLocation>
        <location evidence="1">Cell membrane</location>
        <topology evidence="1">Multi-pass membrane protein</topology>
    </subcellularLocation>
</comment>
<dbReference type="NCBIfam" id="TIGR04178">
    <property type="entry name" value="exo_archaeo"/>
    <property type="match status" value="1"/>
</dbReference>
<feature type="compositionally biased region" description="Basic and acidic residues" evidence="8">
    <location>
        <begin position="383"/>
        <end position="393"/>
    </location>
</feature>
<keyword evidence="5" id="KW-0378">Hydrolase</keyword>
<gene>
    <name evidence="10" type="ORF">TEK04_02310</name>
</gene>
<dbReference type="EMBL" id="JBAPLU010000002">
    <property type="protein sequence ID" value="MEI4270544.1"/>
    <property type="molecule type" value="Genomic_DNA"/>
</dbReference>
<evidence type="ECO:0000313" key="10">
    <source>
        <dbReference type="EMBL" id="MEI4270544.1"/>
    </source>
</evidence>
<keyword evidence="3" id="KW-0645">Protease</keyword>
<feature type="transmembrane region" description="Helical" evidence="9">
    <location>
        <begin position="121"/>
        <end position="146"/>
    </location>
</feature>
<accession>A0ABU8DR79</accession>
<evidence type="ECO:0000256" key="2">
    <source>
        <dbReference type="ARBA" id="ARBA00022475"/>
    </source>
</evidence>
<feature type="transmembrane region" description="Helical" evidence="9">
    <location>
        <begin position="87"/>
        <end position="109"/>
    </location>
</feature>
<feature type="transmembrane region" description="Helical" evidence="9">
    <location>
        <begin position="21"/>
        <end position="42"/>
    </location>
</feature>
<protein>
    <submittedName>
        <fullName evidence="10">Exosortase/archaeosortase family protein</fullName>
    </submittedName>
</protein>
<evidence type="ECO:0000256" key="3">
    <source>
        <dbReference type="ARBA" id="ARBA00022670"/>
    </source>
</evidence>
<keyword evidence="6 9" id="KW-1133">Transmembrane helix</keyword>
<dbReference type="Proteomes" id="UP001361570">
    <property type="component" value="Unassembled WGS sequence"/>
</dbReference>
<keyword evidence="2" id="KW-1003">Cell membrane</keyword>
<evidence type="ECO:0000256" key="6">
    <source>
        <dbReference type="ARBA" id="ARBA00022989"/>
    </source>
</evidence>
<organism evidence="10 11">
    <name type="scientific">Klenkia sesuvii</name>
    <dbReference type="NCBI Taxonomy" id="3103137"/>
    <lineage>
        <taxon>Bacteria</taxon>
        <taxon>Bacillati</taxon>
        <taxon>Actinomycetota</taxon>
        <taxon>Actinomycetes</taxon>
        <taxon>Geodermatophilales</taxon>
        <taxon>Geodermatophilaceae</taxon>
        <taxon>Klenkia</taxon>
    </lineage>
</organism>
<feature type="transmembrane region" description="Helical" evidence="9">
    <location>
        <begin position="158"/>
        <end position="181"/>
    </location>
</feature>
<keyword evidence="4 9" id="KW-0812">Transmembrane</keyword>